<dbReference type="KEGG" id="adu:110280606"/>
<dbReference type="Proteomes" id="UP000515211">
    <property type="component" value="Chromosome 4"/>
</dbReference>
<dbReference type="GO" id="GO:0016787">
    <property type="term" value="F:hydrolase activity"/>
    <property type="evidence" value="ECO:0007669"/>
    <property type="project" value="UniProtKB-KW"/>
</dbReference>
<proteinExistence type="inferred from homology"/>
<dbReference type="GO" id="GO:0005524">
    <property type="term" value="F:ATP binding"/>
    <property type="evidence" value="ECO:0007669"/>
    <property type="project" value="UniProtKB-KW"/>
</dbReference>
<dbReference type="GeneID" id="110280606"/>
<dbReference type="GO" id="GO:0006281">
    <property type="term" value="P:DNA repair"/>
    <property type="evidence" value="ECO:0007669"/>
    <property type="project" value="UniProtKB-KW"/>
</dbReference>
<dbReference type="InterPro" id="IPR027417">
    <property type="entry name" value="P-loop_NTPase"/>
</dbReference>
<reference evidence="4" key="2">
    <citation type="submission" date="2025-08" db="UniProtKB">
        <authorList>
            <consortium name="RefSeq"/>
        </authorList>
    </citation>
    <scope>IDENTIFICATION</scope>
    <source>
        <tissue evidence="4">Whole plant</tissue>
    </source>
</reference>
<keyword evidence="1" id="KW-0347">Helicase</keyword>
<evidence type="ECO:0000313" key="4">
    <source>
        <dbReference type="RefSeq" id="XP_020997383.1"/>
    </source>
</evidence>
<dbReference type="GO" id="GO:0043139">
    <property type="term" value="F:5'-3' DNA helicase activity"/>
    <property type="evidence" value="ECO:0007669"/>
    <property type="project" value="UniProtKB-EC"/>
</dbReference>
<feature type="domain" description="DNA helicase Pif1-like DEAD-box helicase" evidence="2">
    <location>
        <begin position="55"/>
        <end position="195"/>
    </location>
</feature>
<protein>
    <recommendedName>
        <fullName evidence="1">ATP-dependent DNA helicase</fullName>
        <ecNumber evidence="1">5.6.2.3</ecNumber>
    </recommendedName>
</protein>
<comment type="cofactor">
    <cofactor evidence="1">
        <name>Mg(2+)</name>
        <dbReference type="ChEBI" id="CHEBI:18420"/>
    </cofactor>
</comment>
<evidence type="ECO:0000256" key="1">
    <source>
        <dbReference type="RuleBase" id="RU363044"/>
    </source>
</evidence>
<keyword evidence="3" id="KW-1185">Reference proteome</keyword>
<dbReference type="PANTHER" id="PTHR10492">
    <property type="match status" value="1"/>
</dbReference>
<keyword evidence="1" id="KW-0227">DNA damage</keyword>
<keyword evidence="1" id="KW-0067">ATP-binding</keyword>
<comment type="similarity">
    <text evidence="1">Belongs to the helicase family.</text>
</comment>
<dbReference type="InterPro" id="IPR010285">
    <property type="entry name" value="DNA_helicase_pif1-like_DEAD"/>
</dbReference>
<accession>A0A6P5NQQ2</accession>
<gene>
    <name evidence="4" type="primary">LOC110280606</name>
</gene>
<keyword evidence="1" id="KW-0234">DNA repair</keyword>
<sequence>MVYKRKLPSALICCVSTVTNDSWGSSSFSMVQIQLTIGRFFGCCIMAFGQDREVRSKVSTLMFNEKNGIASLLLPGGRMARSRFLIFITITGESTCNIKHDSLKTELLIQSTLIIWDEAPMLNKMCFKALDQTLADLKSVTDQYKIHQLFGGKIVVLRGDFRQIIPVIPKGSRHDILSSAINSSHIWSFCKIHDVENRNIGSAIDDESEVEVPNDLLIVTIDNLLSQLNQPVTSPVQLAVSKWFFDQGLLAMDQNVFITGSRLNRFD</sequence>
<dbReference type="Gene3D" id="3.40.50.300">
    <property type="entry name" value="P-loop containing nucleotide triphosphate hydrolases"/>
    <property type="match status" value="1"/>
</dbReference>
<evidence type="ECO:0000259" key="2">
    <source>
        <dbReference type="Pfam" id="PF05970"/>
    </source>
</evidence>
<organism evidence="3 4">
    <name type="scientific">Arachis duranensis</name>
    <name type="common">Wild peanut</name>
    <dbReference type="NCBI Taxonomy" id="130453"/>
    <lineage>
        <taxon>Eukaryota</taxon>
        <taxon>Viridiplantae</taxon>
        <taxon>Streptophyta</taxon>
        <taxon>Embryophyta</taxon>
        <taxon>Tracheophyta</taxon>
        <taxon>Spermatophyta</taxon>
        <taxon>Magnoliopsida</taxon>
        <taxon>eudicotyledons</taxon>
        <taxon>Gunneridae</taxon>
        <taxon>Pentapetalae</taxon>
        <taxon>rosids</taxon>
        <taxon>fabids</taxon>
        <taxon>Fabales</taxon>
        <taxon>Fabaceae</taxon>
        <taxon>Papilionoideae</taxon>
        <taxon>50 kb inversion clade</taxon>
        <taxon>dalbergioids sensu lato</taxon>
        <taxon>Dalbergieae</taxon>
        <taxon>Pterocarpus clade</taxon>
        <taxon>Arachis</taxon>
    </lineage>
</organism>
<keyword evidence="1" id="KW-0233">DNA recombination</keyword>
<dbReference type="Pfam" id="PF05970">
    <property type="entry name" value="PIF1"/>
    <property type="match status" value="1"/>
</dbReference>
<dbReference type="EC" id="5.6.2.3" evidence="1"/>
<dbReference type="RefSeq" id="XP_020997383.1">
    <property type="nucleotide sequence ID" value="XM_021141724.1"/>
</dbReference>
<keyword evidence="1" id="KW-0378">Hydrolase</keyword>
<evidence type="ECO:0000313" key="3">
    <source>
        <dbReference type="Proteomes" id="UP000515211"/>
    </source>
</evidence>
<dbReference type="AlphaFoldDB" id="A0A6P5NQQ2"/>
<comment type="catalytic activity">
    <reaction evidence="1">
        <text>ATP + H2O = ADP + phosphate + H(+)</text>
        <dbReference type="Rhea" id="RHEA:13065"/>
        <dbReference type="ChEBI" id="CHEBI:15377"/>
        <dbReference type="ChEBI" id="CHEBI:15378"/>
        <dbReference type="ChEBI" id="CHEBI:30616"/>
        <dbReference type="ChEBI" id="CHEBI:43474"/>
        <dbReference type="ChEBI" id="CHEBI:456216"/>
        <dbReference type="EC" id="5.6.2.3"/>
    </reaction>
</comment>
<dbReference type="GO" id="GO:0006310">
    <property type="term" value="P:DNA recombination"/>
    <property type="evidence" value="ECO:0007669"/>
    <property type="project" value="UniProtKB-KW"/>
</dbReference>
<dbReference type="PANTHER" id="PTHR10492:SF101">
    <property type="entry name" value="ATP-DEPENDENT DNA HELICASE"/>
    <property type="match status" value="1"/>
</dbReference>
<keyword evidence="1" id="KW-0547">Nucleotide-binding</keyword>
<dbReference type="GO" id="GO:0000723">
    <property type="term" value="P:telomere maintenance"/>
    <property type="evidence" value="ECO:0007669"/>
    <property type="project" value="InterPro"/>
</dbReference>
<name>A0A6P5NQQ2_ARADU</name>
<reference evidence="3" key="1">
    <citation type="journal article" date="2016" name="Nat. Genet.">
        <title>The genome sequences of Arachis duranensis and Arachis ipaensis, the diploid ancestors of cultivated peanut.</title>
        <authorList>
            <person name="Bertioli D.J."/>
            <person name="Cannon S.B."/>
            <person name="Froenicke L."/>
            <person name="Huang G."/>
            <person name="Farmer A.D."/>
            <person name="Cannon E.K."/>
            <person name="Liu X."/>
            <person name="Gao D."/>
            <person name="Clevenger J."/>
            <person name="Dash S."/>
            <person name="Ren L."/>
            <person name="Moretzsohn M.C."/>
            <person name="Shirasawa K."/>
            <person name="Huang W."/>
            <person name="Vidigal B."/>
            <person name="Abernathy B."/>
            <person name="Chu Y."/>
            <person name="Niederhuth C.E."/>
            <person name="Umale P."/>
            <person name="Araujo A.C."/>
            <person name="Kozik A."/>
            <person name="Kim K.D."/>
            <person name="Burow M.D."/>
            <person name="Varshney R.K."/>
            <person name="Wang X."/>
            <person name="Zhang X."/>
            <person name="Barkley N."/>
            <person name="Guimaraes P.M."/>
            <person name="Isobe S."/>
            <person name="Guo B."/>
            <person name="Liao B."/>
            <person name="Stalker H.T."/>
            <person name="Schmitz R.J."/>
            <person name="Scheffler B.E."/>
            <person name="Leal-Bertioli S.C."/>
            <person name="Xun X."/>
            <person name="Jackson S.A."/>
            <person name="Michelmore R."/>
            <person name="Ozias-Akins P."/>
        </authorList>
    </citation>
    <scope>NUCLEOTIDE SEQUENCE [LARGE SCALE GENOMIC DNA]</scope>
    <source>
        <strain evidence="3">cv. V14167</strain>
    </source>
</reference>